<evidence type="ECO:0000256" key="6">
    <source>
        <dbReference type="ARBA" id="ARBA00022982"/>
    </source>
</evidence>
<dbReference type="InterPro" id="IPR014731">
    <property type="entry name" value="ETF_asu_C"/>
</dbReference>
<feature type="binding site" evidence="8">
    <location>
        <begin position="270"/>
        <end position="274"/>
    </location>
    <ligand>
        <name>FAD</name>
        <dbReference type="ChEBI" id="CHEBI:57692"/>
    </ligand>
</feature>
<comment type="subcellular location">
    <subcellularLocation>
        <location evidence="1 7">Mitochondrion matrix</location>
    </subcellularLocation>
</comment>
<dbReference type="GO" id="GO:0050660">
    <property type="term" value="F:flavin adenine dinucleotide binding"/>
    <property type="evidence" value="ECO:0007669"/>
    <property type="project" value="InterPro"/>
</dbReference>
<evidence type="ECO:0000256" key="7">
    <source>
        <dbReference type="PIRNR" id="PIRNR000089"/>
    </source>
</evidence>
<evidence type="ECO:0000256" key="8">
    <source>
        <dbReference type="PIRSR" id="PIRSR000089-1"/>
    </source>
</evidence>
<dbReference type="EMBL" id="HBFG01002152">
    <property type="protein sequence ID" value="CAD8730132.1"/>
    <property type="molecule type" value="Transcribed_RNA"/>
</dbReference>
<keyword evidence="3 7" id="KW-0813">Transport</keyword>
<dbReference type="PANTHER" id="PTHR43153:SF1">
    <property type="entry name" value="ELECTRON TRANSFER FLAVOPROTEIN SUBUNIT ALPHA, MITOCHONDRIAL"/>
    <property type="match status" value="1"/>
</dbReference>
<feature type="binding site" evidence="8">
    <location>
        <begin position="256"/>
        <end position="257"/>
    </location>
    <ligand>
        <name>FAD</name>
        <dbReference type="ChEBI" id="CHEBI:57692"/>
    </ligand>
</feature>
<evidence type="ECO:0000313" key="10">
    <source>
        <dbReference type="EMBL" id="CAD8730132.1"/>
    </source>
</evidence>
<feature type="domain" description="Electron transfer flavoprotein alpha/beta-subunit N-terminal" evidence="9">
    <location>
        <begin position="29"/>
        <end position="211"/>
    </location>
</feature>
<dbReference type="Pfam" id="PF01012">
    <property type="entry name" value="ETF"/>
    <property type="match status" value="1"/>
</dbReference>
<dbReference type="SUPFAM" id="SSF52402">
    <property type="entry name" value="Adenine nucleotide alpha hydrolases-like"/>
    <property type="match status" value="1"/>
</dbReference>
<feature type="binding site" evidence="8">
    <location>
        <position position="308"/>
    </location>
    <ligand>
        <name>FAD</name>
        <dbReference type="ChEBI" id="CHEBI:57692"/>
    </ligand>
</feature>
<keyword evidence="6 7" id="KW-0249">Electron transport</keyword>
<evidence type="ECO:0000256" key="3">
    <source>
        <dbReference type="ARBA" id="ARBA00022448"/>
    </source>
</evidence>
<dbReference type="GO" id="GO:0005759">
    <property type="term" value="C:mitochondrial matrix"/>
    <property type="evidence" value="ECO:0007669"/>
    <property type="project" value="UniProtKB-SubCell"/>
</dbReference>
<dbReference type="SUPFAM" id="SSF52467">
    <property type="entry name" value="DHS-like NAD/FAD-binding domain"/>
    <property type="match status" value="1"/>
</dbReference>
<dbReference type="GO" id="GO:0009055">
    <property type="term" value="F:electron transfer activity"/>
    <property type="evidence" value="ECO:0007669"/>
    <property type="project" value="InterPro"/>
</dbReference>
<dbReference type="InterPro" id="IPR014730">
    <property type="entry name" value="ETF_a/b_N"/>
</dbReference>
<comment type="function">
    <text evidence="7">The electron transfer flavoprotein serves as a specific electron acceptor for several dehydrogenases, including five acyl-CoA dehydrogenases, glutaryl-CoA and sarcosine dehydrogenase. It transfers the electrons to the main mitochondrial respiratory chain via ETF-ubiquinone oxidoreductase (ETF dehydrogenase).</text>
</comment>
<keyword evidence="5 7" id="KW-0274">FAD</keyword>
<dbReference type="CDD" id="cd01715">
    <property type="entry name" value="ETF_alpha"/>
    <property type="match status" value="1"/>
</dbReference>
<evidence type="ECO:0000256" key="1">
    <source>
        <dbReference type="ARBA" id="ARBA00004305"/>
    </source>
</evidence>
<dbReference type="AlphaFoldDB" id="A0A7S0TA10"/>
<evidence type="ECO:0000259" key="9">
    <source>
        <dbReference type="SMART" id="SM00893"/>
    </source>
</evidence>
<dbReference type="InterPro" id="IPR033947">
    <property type="entry name" value="ETF_alpha_N"/>
</dbReference>
<dbReference type="FunFam" id="3.40.50.1220:FF:000001">
    <property type="entry name" value="Electron transfer flavoprotein, alpha subunit"/>
    <property type="match status" value="1"/>
</dbReference>
<dbReference type="InterPro" id="IPR001308">
    <property type="entry name" value="ETF_a/FixB"/>
</dbReference>
<dbReference type="PROSITE" id="PS00696">
    <property type="entry name" value="ETF_ALPHA"/>
    <property type="match status" value="1"/>
</dbReference>
<dbReference type="InterPro" id="IPR014729">
    <property type="entry name" value="Rossmann-like_a/b/a_fold"/>
</dbReference>
<evidence type="ECO:0000256" key="4">
    <source>
        <dbReference type="ARBA" id="ARBA00022630"/>
    </source>
</evidence>
<keyword evidence="4 7" id="KW-0285">Flavoprotein</keyword>
<evidence type="ECO:0000256" key="2">
    <source>
        <dbReference type="ARBA" id="ARBA00005817"/>
    </source>
</evidence>
<dbReference type="SMART" id="SM00893">
    <property type="entry name" value="ETF"/>
    <property type="match status" value="1"/>
</dbReference>
<accession>A0A7S0TA10</accession>
<organism evidence="10">
    <name type="scientific">Pseudo-nitzschia delicatissima</name>
    <dbReference type="NCBI Taxonomy" id="44447"/>
    <lineage>
        <taxon>Eukaryota</taxon>
        <taxon>Sar</taxon>
        <taxon>Stramenopiles</taxon>
        <taxon>Ochrophyta</taxon>
        <taxon>Bacillariophyta</taxon>
        <taxon>Bacillariophyceae</taxon>
        <taxon>Bacillariophycidae</taxon>
        <taxon>Bacillariales</taxon>
        <taxon>Bacillariaceae</taxon>
        <taxon>Pseudo-nitzschia</taxon>
    </lineage>
</organism>
<evidence type="ECO:0000256" key="5">
    <source>
        <dbReference type="ARBA" id="ARBA00022827"/>
    </source>
</evidence>
<protein>
    <recommendedName>
        <fullName evidence="7">Electron transfer flavoprotein subunit alpha</fullName>
        <shortName evidence="7">Alpha-ETF</shortName>
    </recommendedName>
</protein>
<comment type="subunit">
    <text evidence="7">Heterodimer of an alpha and a beta subunit.</text>
</comment>
<dbReference type="Gene3D" id="3.40.50.1220">
    <property type="entry name" value="TPP-binding domain"/>
    <property type="match status" value="1"/>
</dbReference>
<comment type="cofactor">
    <cofactor evidence="7 8">
        <name>FAD</name>
        <dbReference type="ChEBI" id="CHEBI:57692"/>
    </cofactor>
    <text evidence="7 8">Binds 1 FAD per dimer.</text>
</comment>
<name>A0A7S0TA10_9STRA</name>
<feature type="binding site" evidence="8">
    <location>
        <begin position="287"/>
        <end position="294"/>
    </location>
    <ligand>
        <name>FAD</name>
        <dbReference type="ChEBI" id="CHEBI:57692"/>
    </ligand>
</feature>
<comment type="similarity">
    <text evidence="2 7">Belongs to the ETF alpha-subunit/FixB family.</text>
</comment>
<sequence>MMNVSRATSGIMTRGMLRASFATQRMASTLVISEPLDDDGSTPAGTRSTVTAAAKLNNGNDIHLLVVGASAPTKIPEGISKILLVPIDDKLSETVAGAVAQTAGDDCTVVMGTASKFGSTVVPRAAALLDVSPVTDILEIEDEKTFIRPMYAGNVLGKVVAHPGPNGNNTKVLSVRPTCFDKAELVDSSGVELETLDSVAAFDKAEWVGESVSKSDRPDLGSAGIVVSGGRGIKSGDNFPILEGLADKLGAAVGASRAAVDAGFCPNDWQVGQTGKVVAPDLYIAAGISGAIQHLSGMKDSKVIVAINTDAEAPIFQVADYGLKQDLFEAVPELTEKV</sequence>
<dbReference type="PANTHER" id="PTHR43153">
    <property type="entry name" value="ELECTRON TRANSFER FLAVOPROTEIN ALPHA"/>
    <property type="match status" value="1"/>
</dbReference>
<gene>
    <name evidence="10" type="ORF">PDEL0327_LOCUS1625</name>
</gene>
<feature type="binding site" evidence="8">
    <location>
        <position position="231"/>
    </location>
    <ligand>
        <name>FAD</name>
        <dbReference type="ChEBI" id="CHEBI:57692"/>
    </ligand>
</feature>
<dbReference type="GO" id="GO:0033539">
    <property type="term" value="P:fatty acid beta-oxidation using acyl-CoA dehydrogenase"/>
    <property type="evidence" value="ECO:0007669"/>
    <property type="project" value="TreeGrafter"/>
</dbReference>
<dbReference type="InterPro" id="IPR029035">
    <property type="entry name" value="DHS-like_NAD/FAD-binding_dom"/>
</dbReference>
<dbReference type="Gene3D" id="3.40.50.620">
    <property type="entry name" value="HUPs"/>
    <property type="match status" value="1"/>
</dbReference>
<dbReference type="Pfam" id="PF00766">
    <property type="entry name" value="ETF_alpha"/>
    <property type="match status" value="1"/>
</dbReference>
<dbReference type="InterPro" id="IPR018206">
    <property type="entry name" value="ETF_asu_C_CS"/>
</dbReference>
<dbReference type="PIRSF" id="PIRSF000089">
    <property type="entry name" value="Electra_flavoP_a"/>
    <property type="match status" value="1"/>
</dbReference>
<reference evidence="10" key="1">
    <citation type="submission" date="2021-01" db="EMBL/GenBank/DDBJ databases">
        <authorList>
            <person name="Corre E."/>
            <person name="Pelletier E."/>
            <person name="Niang G."/>
            <person name="Scheremetjew M."/>
            <person name="Finn R."/>
            <person name="Kale V."/>
            <person name="Holt S."/>
            <person name="Cochrane G."/>
            <person name="Meng A."/>
            <person name="Brown T."/>
            <person name="Cohen L."/>
        </authorList>
    </citation>
    <scope>NUCLEOTIDE SEQUENCE</scope>
    <source>
        <strain evidence="10">B596</strain>
    </source>
</reference>
<proteinExistence type="inferred from homology"/>
<keyword evidence="7" id="KW-0496">Mitochondrion</keyword>